<evidence type="ECO:0000256" key="11">
    <source>
        <dbReference type="ARBA" id="ARBA00023098"/>
    </source>
</evidence>
<dbReference type="HOGENOM" id="CLU_051314_6_3_9"/>
<keyword evidence="11" id="KW-0443">Lipid metabolism</keyword>
<evidence type="ECO:0000256" key="13">
    <source>
        <dbReference type="ARBA" id="ARBA00023209"/>
    </source>
</evidence>
<accession>A0A0E2H2T7</accession>
<protein>
    <recommendedName>
        <fullName evidence="6">CDP-diacylglycerol--glycerol-3-phosphate 3-phosphatidyltransferase</fullName>
        <ecNumber evidence="5">2.7.8.5</ecNumber>
    </recommendedName>
    <alternativeName>
        <fullName evidence="15">Phosphatidylglycerophosphate synthase</fullName>
    </alternativeName>
</protein>
<dbReference type="InterPro" id="IPR050324">
    <property type="entry name" value="CDP-alcohol_PTase-I"/>
</dbReference>
<evidence type="ECO:0000256" key="6">
    <source>
        <dbReference type="ARBA" id="ARBA00014944"/>
    </source>
</evidence>
<keyword evidence="13" id="KW-0594">Phospholipid biosynthesis</keyword>
<organism evidence="19 20">
    <name type="scientific">[Clostridium] clostridioforme 90A8</name>
    <dbReference type="NCBI Taxonomy" id="999408"/>
    <lineage>
        <taxon>Bacteria</taxon>
        <taxon>Bacillati</taxon>
        <taxon>Bacillota</taxon>
        <taxon>Clostridia</taxon>
        <taxon>Lachnospirales</taxon>
        <taxon>Lachnospiraceae</taxon>
        <taxon>Enterocloster</taxon>
    </lineage>
</organism>
<dbReference type="UniPathway" id="UPA00084">
    <property type="reaction ID" value="UER00503"/>
</dbReference>
<reference evidence="19 20" key="1">
    <citation type="submission" date="2013-01" db="EMBL/GenBank/DDBJ databases">
        <title>The Genome Sequence of Clostridium clostridioforme 90A8.</title>
        <authorList>
            <consortium name="The Broad Institute Genome Sequencing Platform"/>
            <person name="Earl A."/>
            <person name="Ward D."/>
            <person name="Feldgarden M."/>
            <person name="Gevers D."/>
            <person name="Courvalin P."/>
            <person name="Lambert T."/>
            <person name="Walker B."/>
            <person name="Young S.K."/>
            <person name="Zeng Q."/>
            <person name="Gargeya S."/>
            <person name="Fitzgerald M."/>
            <person name="Haas B."/>
            <person name="Abouelleil A."/>
            <person name="Alvarado L."/>
            <person name="Arachchi H.M."/>
            <person name="Berlin A.M."/>
            <person name="Chapman S.B."/>
            <person name="Dewar J."/>
            <person name="Goldberg J."/>
            <person name="Griggs A."/>
            <person name="Gujja S."/>
            <person name="Hansen M."/>
            <person name="Howarth C."/>
            <person name="Imamovic A."/>
            <person name="Larimer J."/>
            <person name="McCowan C."/>
            <person name="Murphy C."/>
            <person name="Neiman D."/>
            <person name="Pearson M."/>
            <person name="Priest M."/>
            <person name="Roberts A."/>
            <person name="Saif S."/>
            <person name="Shea T."/>
            <person name="Sisk P."/>
            <person name="Sykes S."/>
            <person name="Wortman J."/>
            <person name="Nusbaum C."/>
            <person name="Birren B."/>
        </authorList>
    </citation>
    <scope>NUCLEOTIDE SEQUENCE [LARGE SCALE GENOMIC DNA]</scope>
    <source>
        <strain evidence="19 20">90A8</strain>
    </source>
</reference>
<dbReference type="Proteomes" id="UP000013085">
    <property type="component" value="Unassembled WGS sequence"/>
</dbReference>
<feature type="transmembrane region" description="Helical" evidence="18">
    <location>
        <begin position="130"/>
        <end position="149"/>
    </location>
</feature>
<comment type="caution">
    <text evidence="19">The sequence shown here is derived from an EMBL/GenBank/DDBJ whole genome shotgun (WGS) entry which is preliminary data.</text>
</comment>
<comment type="similarity">
    <text evidence="4 17">Belongs to the CDP-alcohol phosphatidyltransferase class-I family.</text>
</comment>
<dbReference type="InterPro" id="IPR004570">
    <property type="entry name" value="Phosphatidylglycerol_P_synth"/>
</dbReference>
<dbReference type="PANTHER" id="PTHR14269">
    <property type="entry name" value="CDP-DIACYLGLYCEROL--GLYCEROL-3-PHOSPHATE 3-PHOSPHATIDYLTRANSFERASE-RELATED"/>
    <property type="match status" value="1"/>
</dbReference>
<evidence type="ECO:0000256" key="2">
    <source>
        <dbReference type="ARBA" id="ARBA00004141"/>
    </source>
</evidence>
<feature type="transmembrane region" description="Helical" evidence="18">
    <location>
        <begin position="12"/>
        <end position="32"/>
    </location>
</feature>
<evidence type="ECO:0000256" key="16">
    <source>
        <dbReference type="ARBA" id="ARBA00048586"/>
    </source>
</evidence>
<evidence type="ECO:0000256" key="15">
    <source>
        <dbReference type="ARBA" id="ARBA00033018"/>
    </source>
</evidence>
<evidence type="ECO:0000256" key="18">
    <source>
        <dbReference type="SAM" id="Phobius"/>
    </source>
</evidence>
<dbReference type="InterPro" id="IPR048254">
    <property type="entry name" value="CDP_ALCOHOL_P_TRANSF_CS"/>
</dbReference>
<keyword evidence="9 18" id="KW-0812">Transmembrane</keyword>
<evidence type="ECO:0000256" key="7">
    <source>
        <dbReference type="ARBA" id="ARBA00022516"/>
    </source>
</evidence>
<evidence type="ECO:0000256" key="1">
    <source>
        <dbReference type="ARBA" id="ARBA00003973"/>
    </source>
</evidence>
<dbReference type="InterPro" id="IPR043130">
    <property type="entry name" value="CDP-OH_PTrfase_TM_dom"/>
</dbReference>
<dbReference type="PIRSF" id="PIRSF000847">
    <property type="entry name" value="Phos_ph_gly_syn"/>
    <property type="match status" value="1"/>
</dbReference>
<dbReference type="GO" id="GO:0008444">
    <property type="term" value="F:CDP-diacylglycerol-glycerol-3-phosphate 3-phosphatidyltransferase activity"/>
    <property type="evidence" value="ECO:0007669"/>
    <property type="project" value="UniProtKB-EC"/>
</dbReference>
<dbReference type="GO" id="GO:0016020">
    <property type="term" value="C:membrane"/>
    <property type="evidence" value="ECO:0007669"/>
    <property type="project" value="UniProtKB-SubCell"/>
</dbReference>
<evidence type="ECO:0000256" key="12">
    <source>
        <dbReference type="ARBA" id="ARBA00023136"/>
    </source>
</evidence>
<sequence>MRHIPKKELLSIPNLMGYFRLIMIPVFVWLYLRASTDADYYRAAIVMGISSITDMFDGMIARKFNMITEFGKLLDPLADKLTHGAILLCLWSRYPLILLLLVLFVLKEGFMLVMGAVKLREGKKLNGAKWFGKCCTALLFVVLFLLLLFPHMSLVTVNLLILLCAAAMLITLLLYIPVFRSM</sequence>
<name>A0A0E2H2T7_9FIRM</name>
<evidence type="ECO:0000256" key="5">
    <source>
        <dbReference type="ARBA" id="ARBA00013170"/>
    </source>
</evidence>
<dbReference type="PATRIC" id="fig|999408.3.peg.5401"/>
<keyword evidence="7" id="KW-0444">Lipid biosynthesis</keyword>
<keyword evidence="14" id="KW-1208">Phospholipid metabolism</keyword>
<evidence type="ECO:0000256" key="4">
    <source>
        <dbReference type="ARBA" id="ARBA00010441"/>
    </source>
</evidence>
<dbReference type="Pfam" id="PF01066">
    <property type="entry name" value="CDP-OH_P_transf"/>
    <property type="match status" value="1"/>
</dbReference>
<comment type="function">
    <text evidence="1">This protein catalyzes the committed step to the synthesis of the acidic phospholipids.</text>
</comment>
<dbReference type="PROSITE" id="PS00379">
    <property type="entry name" value="CDP_ALCOHOL_P_TRANSF"/>
    <property type="match status" value="1"/>
</dbReference>
<evidence type="ECO:0000256" key="10">
    <source>
        <dbReference type="ARBA" id="ARBA00022989"/>
    </source>
</evidence>
<evidence type="ECO:0000313" key="19">
    <source>
        <dbReference type="EMBL" id="ENZ08023.1"/>
    </source>
</evidence>
<dbReference type="RefSeq" id="WP_002585865.1">
    <property type="nucleotide sequence ID" value="NZ_KB850991.1"/>
</dbReference>
<comment type="pathway">
    <text evidence="3">Phospholipid metabolism; phosphatidylglycerol biosynthesis; phosphatidylglycerol from CDP-diacylglycerol: step 1/2.</text>
</comment>
<keyword evidence="8 17" id="KW-0808">Transferase</keyword>
<dbReference type="GeneID" id="57963436"/>
<dbReference type="EC" id="2.7.8.5" evidence="5"/>
<dbReference type="GO" id="GO:0006655">
    <property type="term" value="P:phosphatidylglycerol biosynthetic process"/>
    <property type="evidence" value="ECO:0007669"/>
    <property type="project" value="UniProtKB-UniPathway"/>
</dbReference>
<evidence type="ECO:0000256" key="3">
    <source>
        <dbReference type="ARBA" id="ARBA00005042"/>
    </source>
</evidence>
<keyword evidence="12 18" id="KW-0472">Membrane</keyword>
<comment type="subcellular location">
    <subcellularLocation>
        <location evidence="2">Membrane</location>
        <topology evidence="2">Multi-pass membrane protein</topology>
    </subcellularLocation>
</comment>
<keyword evidence="10 18" id="KW-1133">Transmembrane helix</keyword>
<dbReference type="PANTHER" id="PTHR14269:SF62">
    <property type="entry name" value="CDP-DIACYLGLYCEROL--GLYCEROL-3-PHOSPHATE 3-PHOSPHATIDYLTRANSFERASE 1, CHLOROPLASTIC"/>
    <property type="match status" value="1"/>
</dbReference>
<feature type="transmembrane region" description="Helical" evidence="18">
    <location>
        <begin position="155"/>
        <end position="176"/>
    </location>
</feature>
<dbReference type="InterPro" id="IPR000462">
    <property type="entry name" value="CDP-OH_P_trans"/>
</dbReference>
<evidence type="ECO:0000313" key="20">
    <source>
        <dbReference type="Proteomes" id="UP000013085"/>
    </source>
</evidence>
<evidence type="ECO:0000256" key="9">
    <source>
        <dbReference type="ARBA" id="ARBA00022692"/>
    </source>
</evidence>
<evidence type="ECO:0000256" key="8">
    <source>
        <dbReference type="ARBA" id="ARBA00022679"/>
    </source>
</evidence>
<gene>
    <name evidence="19" type="ORF">HMPREF1090_05016</name>
</gene>
<comment type="catalytic activity">
    <reaction evidence="16">
        <text>a CDP-1,2-diacyl-sn-glycerol + sn-glycerol 3-phosphate = a 1,2-diacyl-sn-glycero-3-phospho-(1'-sn-glycero-3'-phosphate) + CMP + H(+)</text>
        <dbReference type="Rhea" id="RHEA:12593"/>
        <dbReference type="ChEBI" id="CHEBI:15378"/>
        <dbReference type="ChEBI" id="CHEBI:57597"/>
        <dbReference type="ChEBI" id="CHEBI:58332"/>
        <dbReference type="ChEBI" id="CHEBI:60110"/>
        <dbReference type="ChEBI" id="CHEBI:60377"/>
        <dbReference type="EC" id="2.7.8.5"/>
    </reaction>
</comment>
<proteinExistence type="inferred from homology"/>
<evidence type="ECO:0000256" key="17">
    <source>
        <dbReference type="RuleBase" id="RU003750"/>
    </source>
</evidence>
<dbReference type="EMBL" id="AGYR01000064">
    <property type="protein sequence ID" value="ENZ08023.1"/>
    <property type="molecule type" value="Genomic_DNA"/>
</dbReference>
<dbReference type="Gene3D" id="1.20.120.1760">
    <property type="match status" value="1"/>
</dbReference>
<dbReference type="AlphaFoldDB" id="A0A0E2H2T7"/>
<evidence type="ECO:0000256" key="14">
    <source>
        <dbReference type="ARBA" id="ARBA00023264"/>
    </source>
</evidence>